<comment type="caution">
    <text evidence="1">The sequence shown here is derived from an EMBL/GenBank/DDBJ whole genome shotgun (WGS) entry which is preliminary data.</text>
</comment>
<dbReference type="RefSeq" id="WP_151755849.1">
    <property type="nucleotide sequence ID" value="NZ_BKZW01000001.1"/>
</dbReference>
<evidence type="ECO:0000313" key="2">
    <source>
        <dbReference type="Proteomes" id="UP000326912"/>
    </source>
</evidence>
<dbReference type="Proteomes" id="UP000326912">
    <property type="component" value="Unassembled WGS sequence"/>
</dbReference>
<name>A0A5J4KNK2_9CHLR</name>
<dbReference type="AlphaFoldDB" id="A0A5J4KNK2"/>
<accession>A0A5J4KNK2</accession>
<proteinExistence type="predicted"/>
<gene>
    <name evidence="1" type="ORF">KDW_20630</name>
</gene>
<reference evidence="1 2" key="1">
    <citation type="submission" date="2019-10" db="EMBL/GenBank/DDBJ databases">
        <title>Dictyobacter vulcani sp. nov., within the class Ktedonobacteria, isolated from soil of volcanic Mt. Zao.</title>
        <authorList>
            <person name="Zheng Y."/>
            <person name="Wang C.M."/>
            <person name="Sakai Y."/>
            <person name="Abe K."/>
            <person name="Yokota A."/>
            <person name="Yabe S."/>
        </authorList>
    </citation>
    <scope>NUCLEOTIDE SEQUENCE [LARGE SCALE GENOMIC DNA]</scope>
    <source>
        <strain evidence="1 2">W12</strain>
    </source>
</reference>
<keyword evidence="2" id="KW-1185">Reference proteome</keyword>
<protein>
    <recommendedName>
        <fullName evidence="3">WXG100 family type VII secretion target</fullName>
    </recommendedName>
</protein>
<organism evidence="1 2">
    <name type="scientific">Dictyobacter vulcani</name>
    <dbReference type="NCBI Taxonomy" id="2607529"/>
    <lineage>
        <taxon>Bacteria</taxon>
        <taxon>Bacillati</taxon>
        <taxon>Chloroflexota</taxon>
        <taxon>Ktedonobacteria</taxon>
        <taxon>Ktedonobacterales</taxon>
        <taxon>Dictyobacteraceae</taxon>
        <taxon>Dictyobacter</taxon>
    </lineage>
</organism>
<evidence type="ECO:0000313" key="1">
    <source>
        <dbReference type="EMBL" id="GER87901.1"/>
    </source>
</evidence>
<evidence type="ECO:0008006" key="3">
    <source>
        <dbReference type="Google" id="ProtNLM"/>
    </source>
</evidence>
<sequence>MSSVTNTPVTVNGAGGSINIMDLNGLHYSLNQLISIHGELQSLIEHGLPTLNNALTASVHGTTVDSYVHNYSTWLHSLNSISSDMQALFTYLNPIVSAVDHTLGM</sequence>
<dbReference type="EMBL" id="BKZW01000001">
    <property type="protein sequence ID" value="GER87901.1"/>
    <property type="molecule type" value="Genomic_DNA"/>
</dbReference>